<evidence type="ECO:0000256" key="1">
    <source>
        <dbReference type="SAM" id="MobiDB-lite"/>
    </source>
</evidence>
<name>A0A2P4ZY74_9HYPO</name>
<comment type="caution">
    <text evidence="2">The sequence shown here is derived from an EMBL/GenBank/DDBJ whole genome shotgun (WGS) entry which is preliminary data.</text>
</comment>
<feature type="region of interest" description="Disordered" evidence="1">
    <location>
        <begin position="147"/>
        <end position="166"/>
    </location>
</feature>
<reference evidence="2 3" key="1">
    <citation type="journal article" date="2016" name="Genome Announc.">
        <title>Draft Whole-Genome Sequence of Trichoderma gamsii T6085, a Promising Biocontrol Agent of Fusarium Head Blight on Wheat.</title>
        <authorList>
            <person name="Baroncelli R."/>
            <person name="Zapparata A."/>
            <person name="Piaggeschi G."/>
            <person name="Sarrocco S."/>
            <person name="Vannacci G."/>
        </authorList>
    </citation>
    <scope>NUCLEOTIDE SEQUENCE [LARGE SCALE GENOMIC DNA]</scope>
    <source>
        <strain evidence="2 3">T6085</strain>
    </source>
</reference>
<accession>A0A2P4ZY74</accession>
<organism evidence="2 3">
    <name type="scientific">Trichoderma gamsii</name>
    <dbReference type="NCBI Taxonomy" id="398673"/>
    <lineage>
        <taxon>Eukaryota</taxon>
        <taxon>Fungi</taxon>
        <taxon>Dikarya</taxon>
        <taxon>Ascomycota</taxon>
        <taxon>Pezizomycotina</taxon>
        <taxon>Sordariomycetes</taxon>
        <taxon>Hypocreomycetidae</taxon>
        <taxon>Hypocreales</taxon>
        <taxon>Hypocreaceae</taxon>
        <taxon>Trichoderma</taxon>
    </lineage>
</organism>
<sequence>MGWAYRDGCTPGQIQSFVPASSARVKDLDVRRPAFRTYSIGADKSTTSTNIHIAHATVAVVGPGHRDGQIRPSQAQPDPEVMGAKGRMDGQRLQPPSFSSLCPCNTMRQAHAPPILAHLMDRWAAITTFQGPSMSRPGALLEEAPMPTRQHQVPLRRKPCFPTHGR</sequence>
<dbReference type="RefSeq" id="XP_018656272.2">
    <property type="nucleotide sequence ID" value="XM_018810503.2"/>
</dbReference>
<dbReference type="EMBL" id="JPDN02000005">
    <property type="protein sequence ID" value="PON29213.1"/>
    <property type="molecule type" value="Genomic_DNA"/>
</dbReference>
<feature type="compositionally biased region" description="Basic residues" evidence="1">
    <location>
        <begin position="154"/>
        <end position="166"/>
    </location>
</feature>
<dbReference type="AlphaFoldDB" id="A0A2P4ZY74"/>
<protein>
    <submittedName>
        <fullName evidence="2">Uncharacterized protein</fullName>
    </submittedName>
</protein>
<dbReference type="Proteomes" id="UP000054821">
    <property type="component" value="Unassembled WGS sequence"/>
</dbReference>
<gene>
    <name evidence="2" type="ORF">TGAM01_v202321</name>
</gene>
<keyword evidence="3" id="KW-1185">Reference proteome</keyword>
<dbReference type="GeneID" id="29990586"/>
<proteinExistence type="predicted"/>
<feature type="region of interest" description="Disordered" evidence="1">
    <location>
        <begin position="63"/>
        <end position="83"/>
    </location>
</feature>
<evidence type="ECO:0000313" key="2">
    <source>
        <dbReference type="EMBL" id="PON29213.1"/>
    </source>
</evidence>
<evidence type="ECO:0000313" key="3">
    <source>
        <dbReference type="Proteomes" id="UP000054821"/>
    </source>
</evidence>